<dbReference type="InterPro" id="IPR006162">
    <property type="entry name" value="Ppantetheine_attach_site"/>
</dbReference>
<dbReference type="Proteomes" id="UP000070063">
    <property type="component" value="Unassembled WGS sequence"/>
</dbReference>
<gene>
    <name evidence="4" type="ORF">HMPREF3225_02075</name>
</gene>
<feature type="domain" description="Carrier" evidence="3">
    <location>
        <begin position="7"/>
        <end position="81"/>
    </location>
</feature>
<evidence type="ECO:0000313" key="4">
    <source>
        <dbReference type="EMBL" id="KXA36909.1"/>
    </source>
</evidence>
<dbReference type="PROSITE" id="PS50075">
    <property type="entry name" value="CARRIER"/>
    <property type="match status" value="1"/>
</dbReference>
<dbReference type="PANTHER" id="PTHR45398">
    <property type="match status" value="1"/>
</dbReference>
<dbReference type="SUPFAM" id="SSF47336">
    <property type="entry name" value="ACP-like"/>
    <property type="match status" value="1"/>
</dbReference>
<dbReference type="PANTHER" id="PTHR45398:SF1">
    <property type="entry name" value="ENZYME, PUTATIVE (JCVI)-RELATED"/>
    <property type="match status" value="1"/>
</dbReference>
<dbReference type="InterPro" id="IPR036736">
    <property type="entry name" value="ACP-like_sf"/>
</dbReference>
<evidence type="ECO:0000259" key="3">
    <source>
        <dbReference type="PROSITE" id="PS50075"/>
    </source>
</evidence>
<proteinExistence type="predicted"/>
<protein>
    <submittedName>
        <fullName evidence="4">Phosphopantetheine attachment domain protein</fullName>
    </submittedName>
</protein>
<keyword evidence="1" id="KW-0596">Phosphopantetheine</keyword>
<name>A0ABD4EDA8_STALU</name>
<evidence type="ECO:0000313" key="5">
    <source>
        <dbReference type="Proteomes" id="UP000070063"/>
    </source>
</evidence>
<sequence>IENSDNIPATKEEKMIMEVIKDATHSQSVSTETNLYEIGIDSIKSMQICSKLRNKGYNITMSEFMDCQNIKSLGEFFKKENNKEVRQNNQIWNSNELSPIQKWFFETQKEDISHWNQSALIELKNIKEEKDIINC</sequence>
<dbReference type="AlphaFoldDB" id="A0ABD4EDA8"/>
<feature type="non-terminal residue" evidence="4">
    <location>
        <position position="1"/>
    </location>
</feature>
<dbReference type="Pfam" id="PF00550">
    <property type="entry name" value="PP-binding"/>
    <property type="match status" value="1"/>
</dbReference>
<dbReference type="InterPro" id="IPR009081">
    <property type="entry name" value="PP-bd_ACP"/>
</dbReference>
<evidence type="ECO:0000256" key="1">
    <source>
        <dbReference type="ARBA" id="ARBA00022450"/>
    </source>
</evidence>
<evidence type="ECO:0000256" key="2">
    <source>
        <dbReference type="ARBA" id="ARBA00022553"/>
    </source>
</evidence>
<dbReference type="PROSITE" id="PS00012">
    <property type="entry name" value="PHOSPHOPANTETHEINE"/>
    <property type="match status" value="1"/>
</dbReference>
<feature type="non-terminal residue" evidence="4">
    <location>
        <position position="135"/>
    </location>
</feature>
<dbReference type="Gene3D" id="1.10.1200.10">
    <property type="entry name" value="ACP-like"/>
    <property type="match status" value="1"/>
</dbReference>
<reference evidence="4 5" key="1">
    <citation type="submission" date="2016-01" db="EMBL/GenBank/DDBJ databases">
        <authorList>
            <person name="Mitreva M."/>
            <person name="Pepin K.H."/>
            <person name="Mihindukulasuriya K.A."/>
            <person name="Fulton R."/>
            <person name="Fronick C."/>
            <person name="O'Laughlin M."/>
            <person name="Miner T."/>
            <person name="Herter B."/>
            <person name="Rosa B.A."/>
            <person name="Cordes M."/>
            <person name="Tomlinson C."/>
            <person name="Wollam A."/>
            <person name="Palsikar V.B."/>
            <person name="Mardis E.R."/>
            <person name="Wilson R.K."/>
        </authorList>
    </citation>
    <scope>NUCLEOTIDE SEQUENCE [LARGE SCALE GENOMIC DNA]</scope>
    <source>
        <strain evidence="4 5">MJR7738</strain>
    </source>
</reference>
<dbReference type="EMBL" id="LRQI01000080">
    <property type="protein sequence ID" value="KXA36909.1"/>
    <property type="molecule type" value="Genomic_DNA"/>
</dbReference>
<dbReference type="RefSeq" id="WP_155639651.1">
    <property type="nucleotide sequence ID" value="NZ_KQ957393.1"/>
</dbReference>
<comment type="caution">
    <text evidence="4">The sequence shown here is derived from an EMBL/GenBank/DDBJ whole genome shotgun (WGS) entry which is preliminary data.</text>
</comment>
<accession>A0ABD4EDA8</accession>
<organism evidence="4 5">
    <name type="scientific">Staphylococcus lugdunensis</name>
    <dbReference type="NCBI Taxonomy" id="28035"/>
    <lineage>
        <taxon>Bacteria</taxon>
        <taxon>Bacillati</taxon>
        <taxon>Bacillota</taxon>
        <taxon>Bacilli</taxon>
        <taxon>Bacillales</taxon>
        <taxon>Staphylococcaceae</taxon>
        <taxon>Staphylococcus</taxon>
    </lineage>
</organism>
<keyword evidence="2" id="KW-0597">Phosphoprotein</keyword>